<dbReference type="CDD" id="cd04301">
    <property type="entry name" value="NAT_SF"/>
    <property type="match status" value="1"/>
</dbReference>
<reference evidence="2 3" key="1">
    <citation type="journal article" date="2003" name="Int. J. Syst. Evol. Microbiol.">
        <title>Halobacillus salinus sp. nov., isolated from a salt lake on the coast of the East Sea in Korea.</title>
        <authorList>
            <person name="Yoon J.H."/>
            <person name="Kang K.H."/>
            <person name="Park Y.H."/>
        </authorList>
    </citation>
    <scope>NUCLEOTIDE SEQUENCE [LARGE SCALE GENOMIC DNA]</scope>
    <source>
        <strain evidence="2 3">HSL-3</strain>
    </source>
</reference>
<evidence type="ECO:0000313" key="3">
    <source>
        <dbReference type="Proteomes" id="UP000297982"/>
    </source>
</evidence>
<sequence length="183" mass="21288">MEFPELHTERLCLTRIKSQHADAFYDIMSRDEVTYYYGMESLTDRSQAEEIIRSFQEGFESQQAIRWGLIEKESKAFIGTIGLNRLQLLGKKAEIGYEVHPDYWRRGYAREAVNEVLHYSMENLDLYRVGAVTFVENDSSRTLLKSIGFKEEGILRGYLYQRKQSHDAVVFSIIQPEWNGGAT</sequence>
<keyword evidence="3" id="KW-1185">Reference proteome</keyword>
<evidence type="ECO:0000313" key="2">
    <source>
        <dbReference type="EMBL" id="TGB04433.1"/>
    </source>
</evidence>
<dbReference type="Pfam" id="PF13302">
    <property type="entry name" value="Acetyltransf_3"/>
    <property type="match status" value="1"/>
</dbReference>
<dbReference type="AlphaFoldDB" id="A0A4Z0H215"/>
<comment type="caution">
    <text evidence="2">The sequence shown here is derived from an EMBL/GenBank/DDBJ whole genome shotgun (WGS) entry which is preliminary data.</text>
</comment>
<organism evidence="2 3">
    <name type="scientific">Halobacillus salinus</name>
    <dbReference type="NCBI Taxonomy" id="192814"/>
    <lineage>
        <taxon>Bacteria</taxon>
        <taxon>Bacillati</taxon>
        <taxon>Bacillota</taxon>
        <taxon>Bacilli</taxon>
        <taxon>Bacillales</taxon>
        <taxon>Bacillaceae</taxon>
        <taxon>Halobacillus</taxon>
    </lineage>
</organism>
<dbReference type="InterPro" id="IPR016181">
    <property type="entry name" value="Acyl_CoA_acyltransferase"/>
</dbReference>
<dbReference type="InterPro" id="IPR000182">
    <property type="entry name" value="GNAT_dom"/>
</dbReference>
<dbReference type="EMBL" id="SRJC01000001">
    <property type="protein sequence ID" value="TGB04433.1"/>
    <property type="molecule type" value="Genomic_DNA"/>
</dbReference>
<dbReference type="STRING" id="192814.GCA_900166575_01484"/>
<protein>
    <submittedName>
        <fullName evidence="2">N-acetyltransferase</fullName>
    </submittedName>
</protein>
<dbReference type="PANTHER" id="PTHR43792:SF9">
    <property type="entry name" value="RIBOSOMAL-PROTEIN-ALANINE ACETYLTRANSFERASE"/>
    <property type="match status" value="1"/>
</dbReference>
<dbReference type="PROSITE" id="PS51186">
    <property type="entry name" value="GNAT"/>
    <property type="match status" value="1"/>
</dbReference>
<evidence type="ECO:0000259" key="1">
    <source>
        <dbReference type="PROSITE" id="PS51186"/>
    </source>
</evidence>
<keyword evidence="2" id="KW-0808">Transferase</keyword>
<dbReference type="Proteomes" id="UP000297982">
    <property type="component" value="Unassembled WGS sequence"/>
</dbReference>
<dbReference type="RefSeq" id="WP_135326893.1">
    <property type="nucleotide sequence ID" value="NZ_SRJC01000001.1"/>
</dbReference>
<gene>
    <name evidence="2" type="ORF">E4663_05405</name>
</gene>
<name>A0A4Z0H215_9BACI</name>
<dbReference type="Gene3D" id="3.40.630.30">
    <property type="match status" value="1"/>
</dbReference>
<dbReference type="InterPro" id="IPR051531">
    <property type="entry name" value="N-acetyltransferase"/>
</dbReference>
<proteinExistence type="predicted"/>
<feature type="domain" description="N-acetyltransferase" evidence="1">
    <location>
        <begin position="25"/>
        <end position="176"/>
    </location>
</feature>
<dbReference type="SUPFAM" id="SSF55729">
    <property type="entry name" value="Acyl-CoA N-acyltransferases (Nat)"/>
    <property type="match status" value="1"/>
</dbReference>
<dbReference type="GO" id="GO:0008999">
    <property type="term" value="F:protein-N-terminal-alanine acetyltransferase activity"/>
    <property type="evidence" value="ECO:0007669"/>
    <property type="project" value="TreeGrafter"/>
</dbReference>
<dbReference type="GO" id="GO:0005737">
    <property type="term" value="C:cytoplasm"/>
    <property type="evidence" value="ECO:0007669"/>
    <property type="project" value="TreeGrafter"/>
</dbReference>
<dbReference type="PANTHER" id="PTHR43792">
    <property type="entry name" value="GNAT FAMILY, PUTATIVE (AFU_ORTHOLOGUE AFUA_3G00765)-RELATED-RELATED"/>
    <property type="match status" value="1"/>
</dbReference>
<accession>A0A4Z0H215</accession>